<feature type="domain" description="Histidine kinase" evidence="15">
    <location>
        <begin position="514"/>
        <end position="724"/>
    </location>
</feature>
<evidence type="ECO:0000313" key="17">
    <source>
        <dbReference type="Proteomes" id="UP000308901"/>
    </source>
</evidence>
<evidence type="ECO:0000256" key="7">
    <source>
        <dbReference type="ARBA" id="ARBA00022692"/>
    </source>
</evidence>
<dbReference type="Pfam" id="PF02518">
    <property type="entry name" value="HATPase_c"/>
    <property type="match status" value="1"/>
</dbReference>
<dbReference type="PANTHER" id="PTHR43065">
    <property type="entry name" value="SENSOR HISTIDINE KINASE"/>
    <property type="match status" value="1"/>
</dbReference>
<reference evidence="16 17" key="1">
    <citation type="submission" date="2019-05" db="EMBL/GenBank/DDBJ databases">
        <title>Arcobacter sp. nov., isolated from sea sediment.</title>
        <authorList>
            <person name="Kim W."/>
        </authorList>
    </citation>
    <scope>NUCLEOTIDE SEQUENCE [LARGE SCALE GENOMIC DNA]</scope>
    <source>
        <strain evidence="16 17">CAU 1517</strain>
    </source>
</reference>
<dbReference type="PANTHER" id="PTHR43065:SF46">
    <property type="entry name" value="C4-DICARBOXYLATE TRANSPORT SENSOR PROTEIN DCTB"/>
    <property type="match status" value="1"/>
</dbReference>
<evidence type="ECO:0000256" key="2">
    <source>
        <dbReference type="ARBA" id="ARBA00004651"/>
    </source>
</evidence>
<evidence type="ECO:0000256" key="3">
    <source>
        <dbReference type="ARBA" id="ARBA00012438"/>
    </source>
</evidence>
<dbReference type="InterPro" id="IPR004010">
    <property type="entry name" value="Double_Cache_2"/>
</dbReference>
<evidence type="ECO:0000256" key="5">
    <source>
        <dbReference type="ARBA" id="ARBA00022553"/>
    </source>
</evidence>
<dbReference type="InterPro" id="IPR036097">
    <property type="entry name" value="HisK_dim/P_sf"/>
</dbReference>
<comment type="subcellular location">
    <subcellularLocation>
        <location evidence="2">Cell membrane</location>
        <topology evidence="2">Multi-pass membrane protein</topology>
    </subcellularLocation>
</comment>
<evidence type="ECO:0000256" key="11">
    <source>
        <dbReference type="ARBA" id="ARBA00022989"/>
    </source>
</evidence>
<evidence type="ECO:0000256" key="1">
    <source>
        <dbReference type="ARBA" id="ARBA00000085"/>
    </source>
</evidence>
<keyword evidence="4" id="KW-1003">Cell membrane</keyword>
<evidence type="ECO:0000256" key="4">
    <source>
        <dbReference type="ARBA" id="ARBA00022475"/>
    </source>
</evidence>
<evidence type="ECO:0000259" key="15">
    <source>
        <dbReference type="PROSITE" id="PS50109"/>
    </source>
</evidence>
<dbReference type="Gene3D" id="3.30.565.10">
    <property type="entry name" value="Histidine kinase-like ATPase, C-terminal domain"/>
    <property type="match status" value="1"/>
</dbReference>
<dbReference type="GO" id="GO:0005524">
    <property type="term" value="F:ATP binding"/>
    <property type="evidence" value="ECO:0007669"/>
    <property type="project" value="UniProtKB-KW"/>
</dbReference>
<dbReference type="InterPro" id="IPR036890">
    <property type="entry name" value="HATPase_C_sf"/>
</dbReference>
<keyword evidence="5" id="KW-0597">Phosphoprotein</keyword>
<dbReference type="OrthoDB" id="5348736at2"/>
<accession>A0A5R8Y1U7</accession>
<gene>
    <name evidence="16" type="ORF">FDK22_04545</name>
</gene>
<keyword evidence="11 14" id="KW-1133">Transmembrane helix</keyword>
<dbReference type="Gene3D" id="3.30.450.20">
    <property type="entry name" value="PAS domain"/>
    <property type="match status" value="2"/>
</dbReference>
<dbReference type="InterPro" id="IPR005467">
    <property type="entry name" value="His_kinase_dom"/>
</dbReference>
<dbReference type="SUPFAM" id="SSF47384">
    <property type="entry name" value="Homodimeric domain of signal transducing histidine kinase"/>
    <property type="match status" value="1"/>
</dbReference>
<evidence type="ECO:0000256" key="13">
    <source>
        <dbReference type="ARBA" id="ARBA00023136"/>
    </source>
</evidence>
<dbReference type="PROSITE" id="PS50109">
    <property type="entry name" value="HIS_KIN"/>
    <property type="match status" value="1"/>
</dbReference>
<dbReference type="SMART" id="SM01049">
    <property type="entry name" value="Cache_2"/>
    <property type="match status" value="1"/>
</dbReference>
<keyword evidence="9" id="KW-0418">Kinase</keyword>
<name>A0A5R8Y1U7_9BACT</name>
<evidence type="ECO:0000256" key="10">
    <source>
        <dbReference type="ARBA" id="ARBA00022840"/>
    </source>
</evidence>
<evidence type="ECO:0000256" key="6">
    <source>
        <dbReference type="ARBA" id="ARBA00022679"/>
    </source>
</evidence>
<evidence type="ECO:0000256" key="14">
    <source>
        <dbReference type="SAM" id="Phobius"/>
    </source>
</evidence>
<evidence type="ECO:0000256" key="9">
    <source>
        <dbReference type="ARBA" id="ARBA00022777"/>
    </source>
</evidence>
<keyword evidence="7 14" id="KW-0812">Transmembrane</keyword>
<dbReference type="Pfam" id="PF08269">
    <property type="entry name" value="dCache_2"/>
    <property type="match status" value="1"/>
</dbReference>
<keyword evidence="8" id="KW-0547">Nucleotide-binding</keyword>
<dbReference type="SUPFAM" id="SSF55785">
    <property type="entry name" value="PYP-like sensor domain (PAS domain)"/>
    <property type="match status" value="1"/>
</dbReference>
<dbReference type="InterPro" id="IPR035965">
    <property type="entry name" value="PAS-like_dom_sf"/>
</dbReference>
<keyword evidence="6" id="KW-0808">Transferase</keyword>
<organism evidence="16 17">
    <name type="scientific">Arcobacter arenosus</name>
    <dbReference type="NCBI Taxonomy" id="2576037"/>
    <lineage>
        <taxon>Bacteria</taxon>
        <taxon>Pseudomonadati</taxon>
        <taxon>Campylobacterota</taxon>
        <taxon>Epsilonproteobacteria</taxon>
        <taxon>Campylobacterales</taxon>
        <taxon>Arcobacteraceae</taxon>
        <taxon>Arcobacter</taxon>
    </lineage>
</organism>
<dbReference type="Gene3D" id="1.10.287.130">
    <property type="match status" value="1"/>
</dbReference>
<dbReference type="CDD" id="cd00082">
    <property type="entry name" value="HisKA"/>
    <property type="match status" value="1"/>
</dbReference>
<dbReference type="SMART" id="SM00387">
    <property type="entry name" value="HATPase_c"/>
    <property type="match status" value="1"/>
</dbReference>
<dbReference type="Proteomes" id="UP000308901">
    <property type="component" value="Unassembled WGS sequence"/>
</dbReference>
<dbReference type="InterPro" id="IPR000014">
    <property type="entry name" value="PAS"/>
</dbReference>
<dbReference type="SUPFAM" id="SSF55874">
    <property type="entry name" value="ATPase domain of HSP90 chaperone/DNA topoisomerase II/histidine kinase"/>
    <property type="match status" value="1"/>
</dbReference>
<dbReference type="EC" id="2.7.13.3" evidence="3"/>
<dbReference type="InterPro" id="IPR003594">
    <property type="entry name" value="HATPase_dom"/>
</dbReference>
<evidence type="ECO:0000256" key="8">
    <source>
        <dbReference type="ARBA" id="ARBA00022741"/>
    </source>
</evidence>
<dbReference type="InterPro" id="IPR003661">
    <property type="entry name" value="HisK_dim/P_dom"/>
</dbReference>
<dbReference type="GO" id="GO:0000155">
    <property type="term" value="F:phosphorelay sensor kinase activity"/>
    <property type="evidence" value="ECO:0007669"/>
    <property type="project" value="InterPro"/>
</dbReference>
<dbReference type="InterPro" id="IPR004358">
    <property type="entry name" value="Sig_transdc_His_kin-like_C"/>
</dbReference>
<feature type="transmembrane region" description="Helical" evidence="14">
    <location>
        <begin position="340"/>
        <end position="359"/>
    </location>
</feature>
<dbReference type="AlphaFoldDB" id="A0A5R8Y1U7"/>
<sequence length="724" mass="84386">MKNKYKKDVEVSVKKTALLGSTIIILIVATVIGSSLIKTEYNNFKLHIKNFKNTLIEREKFYIKTSVENIKNDIEFEKISILNNKKQRIKNQSIIAYNLINSLYSQTKMSSKEEIIDLIKSAITNIAKEENDIHYFIFDTQGNLLLNTENPTEEGVNFLDFEDINGVKFINEMIDNKKQEQKYVEYFWYKPSKKITFSRQFKPLGIIIGSSSFLESRNEELKDKLLKKIMLQKFNQEEFLFIYHINSLNNILEQSTLLIDRNIYSEDEDLEAIEKLMIDTGYKGDEYISYSNNQKIIYGTYLTKLRFFIGIGINLSHIYDIVQKEKEISLKNMNENISKLIVIIVIMAFIFFIISVAFTKRIEKLLKVYKENVILNEEKYQLLFNYSNDAFLISEIKNHNSSIISCNQTALELTAYEDNELIEHDFFSLFEGLGLEELKKNKSLFKTVKLKTKDEKIKNVEVNVIIYDYENKELLFASLRDVTERTKLIEEKAKQDNMLIQKSKMAAMGEMIGNIAHQWRQPLSQVSGLFFDIESAYDYKELDKKYLSQRVEEANDLLEYMSKTIDDFRNFFNPNSKIEDFFVTVALSNAINIISSTLKFHNIELEIDCSETFHVNGYKNEYSQAIVNIISNAKDILVERKIQKPKIKIYNKEVDGKETLFIEDNAGGIEEDIISRIFEPYFTTKRDYGTGIGLYMTKLIIEEKMKGSISVENSEKGALFAIRI</sequence>
<dbReference type="PRINTS" id="PR00344">
    <property type="entry name" value="BCTRLSENSOR"/>
</dbReference>
<dbReference type="Pfam" id="PF13426">
    <property type="entry name" value="PAS_9"/>
    <property type="match status" value="1"/>
</dbReference>
<keyword evidence="13 14" id="KW-0472">Membrane</keyword>
<proteinExistence type="predicted"/>
<comment type="catalytic activity">
    <reaction evidence="1">
        <text>ATP + protein L-histidine = ADP + protein N-phospho-L-histidine.</text>
        <dbReference type="EC" id="2.7.13.3"/>
    </reaction>
</comment>
<keyword evidence="17" id="KW-1185">Reference proteome</keyword>
<dbReference type="EMBL" id="VANU01000002">
    <property type="protein sequence ID" value="TLP39146.1"/>
    <property type="molecule type" value="Genomic_DNA"/>
</dbReference>
<comment type="caution">
    <text evidence="16">The sequence shown here is derived from an EMBL/GenBank/DDBJ whole genome shotgun (WGS) entry which is preliminary data.</text>
</comment>
<keyword evidence="10" id="KW-0067">ATP-binding</keyword>
<dbReference type="NCBIfam" id="TIGR00229">
    <property type="entry name" value="sensory_box"/>
    <property type="match status" value="1"/>
</dbReference>
<evidence type="ECO:0000313" key="16">
    <source>
        <dbReference type="EMBL" id="TLP39146.1"/>
    </source>
</evidence>
<dbReference type="GO" id="GO:0005886">
    <property type="term" value="C:plasma membrane"/>
    <property type="evidence" value="ECO:0007669"/>
    <property type="project" value="UniProtKB-SubCell"/>
</dbReference>
<protein>
    <recommendedName>
        <fullName evidence="3">histidine kinase</fullName>
        <ecNumber evidence="3">2.7.13.3</ecNumber>
    </recommendedName>
</protein>
<dbReference type="InterPro" id="IPR033480">
    <property type="entry name" value="sCache_2"/>
</dbReference>
<dbReference type="RefSeq" id="WP_138151730.1">
    <property type="nucleotide sequence ID" value="NZ_VANU01000002.1"/>
</dbReference>
<evidence type="ECO:0000256" key="12">
    <source>
        <dbReference type="ARBA" id="ARBA00023012"/>
    </source>
</evidence>
<keyword evidence="12" id="KW-0902">Two-component regulatory system</keyword>